<dbReference type="EMBL" id="OAPG01000007">
    <property type="protein sequence ID" value="SNX84725.1"/>
    <property type="molecule type" value="Genomic_DNA"/>
</dbReference>
<gene>
    <name evidence="2" type="ORF">MEPE_03434</name>
</gene>
<accession>A0AAJ4XLE5</accession>
<protein>
    <submittedName>
        <fullName evidence="2">Uncharacterized protein</fullName>
    </submittedName>
</protein>
<evidence type="ECO:0000313" key="3">
    <source>
        <dbReference type="Proteomes" id="UP001294444"/>
    </source>
</evidence>
<keyword evidence="3" id="KW-1185">Reference proteome</keyword>
<dbReference type="AlphaFoldDB" id="A0AAJ4XLE5"/>
<reference evidence="2" key="1">
    <citation type="submission" date="2023-10" db="EMBL/GenBank/DDBJ databases">
        <authorList>
            <person name="Guldener U."/>
        </authorList>
    </citation>
    <scope>NUCLEOTIDE SEQUENCE</scope>
    <source>
        <strain evidence="2">Mp4</strain>
    </source>
</reference>
<dbReference type="Proteomes" id="UP001294444">
    <property type="component" value="Unassembled WGS sequence"/>
</dbReference>
<evidence type="ECO:0000256" key="1">
    <source>
        <dbReference type="SAM" id="MobiDB-lite"/>
    </source>
</evidence>
<organism evidence="2 3">
    <name type="scientific">Melanopsichium pennsylvanicum</name>
    <dbReference type="NCBI Taxonomy" id="63383"/>
    <lineage>
        <taxon>Eukaryota</taxon>
        <taxon>Fungi</taxon>
        <taxon>Dikarya</taxon>
        <taxon>Basidiomycota</taxon>
        <taxon>Ustilaginomycotina</taxon>
        <taxon>Ustilaginomycetes</taxon>
        <taxon>Ustilaginales</taxon>
        <taxon>Ustilaginaceae</taxon>
        <taxon>Melanopsichium</taxon>
    </lineage>
</organism>
<name>A0AAJ4XLE5_9BASI</name>
<feature type="region of interest" description="Disordered" evidence="1">
    <location>
        <begin position="1"/>
        <end position="28"/>
    </location>
</feature>
<sequence>MAEETRCRMQVSQRIHASQKKKTSQDEMTRAEGCNIVFNRDQCKN</sequence>
<evidence type="ECO:0000313" key="2">
    <source>
        <dbReference type="EMBL" id="SNX84725.1"/>
    </source>
</evidence>
<proteinExistence type="predicted"/>
<comment type="caution">
    <text evidence="2">The sequence shown here is derived from an EMBL/GenBank/DDBJ whole genome shotgun (WGS) entry which is preliminary data.</text>
</comment>